<evidence type="ECO:0000313" key="2">
    <source>
        <dbReference type="EMBL" id="SDN46681.1"/>
    </source>
</evidence>
<dbReference type="GO" id="GO:0008703">
    <property type="term" value="F:5-amino-6-(5-phosphoribosylamino)uracil reductase activity"/>
    <property type="evidence" value="ECO:0007669"/>
    <property type="project" value="InterPro"/>
</dbReference>
<dbReference type="OrthoDB" id="195113at2"/>
<reference evidence="3" key="1">
    <citation type="submission" date="2016-10" db="EMBL/GenBank/DDBJ databases">
        <authorList>
            <person name="Varghese N."/>
            <person name="Submissions S."/>
        </authorList>
    </citation>
    <scope>NUCLEOTIDE SEQUENCE [LARGE SCALE GENOMIC DNA]</scope>
    <source>
        <strain evidence="3">CGMCC 1.6854</strain>
    </source>
</reference>
<evidence type="ECO:0000259" key="1">
    <source>
        <dbReference type="Pfam" id="PF01872"/>
    </source>
</evidence>
<dbReference type="EMBL" id="FNHW01000005">
    <property type="protein sequence ID" value="SDN46681.1"/>
    <property type="molecule type" value="Genomic_DNA"/>
</dbReference>
<dbReference type="InterPro" id="IPR050765">
    <property type="entry name" value="Riboflavin_Biosynth_HTPR"/>
</dbReference>
<evidence type="ECO:0000313" key="3">
    <source>
        <dbReference type="Proteomes" id="UP000199544"/>
    </source>
</evidence>
<dbReference type="GO" id="GO:0009231">
    <property type="term" value="P:riboflavin biosynthetic process"/>
    <property type="evidence" value="ECO:0007669"/>
    <property type="project" value="InterPro"/>
</dbReference>
<dbReference type="Pfam" id="PF01872">
    <property type="entry name" value="RibD_C"/>
    <property type="match status" value="1"/>
</dbReference>
<dbReference type="Gene3D" id="3.40.430.10">
    <property type="entry name" value="Dihydrofolate Reductase, subunit A"/>
    <property type="match status" value="1"/>
</dbReference>
<name>A0A1H0BM58_9BACL</name>
<dbReference type="InterPro" id="IPR002734">
    <property type="entry name" value="RibDG_C"/>
</dbReference>
<proteinExistence type="predicted"/>
<keyword evidence="3" id="KW-1185">Reference proteome</keyword>
<dbReference type="RefSeq" id="WP_090238615.1">
    <property type="nucleotide sequence ID" value="NZ_FNHW01000005.1"/>
</dbReference>
<dbReference type="SUPFAM" id="SSF53597">
    <property type="entry name" value="Dihydrofolate reductase-like"/>
    <property type="match status" value="1"/>
</dbReference>
<dbReference type="PANTHER" id="PTHR38011:SF11">
    <property type="entry name" value="2,5-DIAMINO-6-RIBOSYLAMINO-4(3H)-PYRIMIDINONE 5'-PHOSPHATE REDUCTASE"/>
    <property type="match status" value="1"/>
</dbReference>
<gene>
    <name evidence="2" type="ORF">SAMN04488137_4559</name>
</gene>
<dbReference type="STRING" id="459525.SAMN04488137_4559"/>
<dbReference type="AlphaFoldDB" id="A0A1H0BM58"/>
<dbReference type="InterPro" id="IPR024072">
    <property type="entry name" value="DHFR-like_dom_sf"/>
</dbReference>
<feature type="domain" description="Bacterial bifunctional deaminase-reductase C-terminal" evidence="1">
    <location>
        <begin position="3"/>
        <end position="183"/>
    </location>
</feature>
<accession>A0A1H0BM58</accession>
<dbReference type="Proteomes" id="UP000199544">
    <property type="component" value="Unassembled WGS sequence"/>
</dbReference>
<protein>
    <submittedName>
        <fullName evidence="2">Dihydrofolate reductase</fullName>
    </submittedName>
</protein>
<organism evidence="2 3">
    <name type="scientific">Fictibacillus solisalsi</name>
    <dbReference type="NCBI Taxonomy" id="459525"/>
    <lineage>
        <taxon>Bacteria</taxon>
        <taxon>Bacillati</taxon>
        <taxon>Bacillota</taxon>
        <taxon>Bacilli</taxon>
        <taxon>Bacillales</taxon>
        <taxon>Fictibacillaceae</taxon>
        <taxon>Fictibacillus</taxon>
    </lineage>
</organism>
<sequence length="191" mass="21867">MAKLIYPVNVSMDGYIEDERGNLEWLISDDEVFAFWTDFQQPIGTYLYGRRMYESMVYWETANIKMNPSSGDQLEVMRNFAQIWRAAEKIVYSRTLQSVSSARTRIEREFDPDAIRRLKESSGADITIGGPELAGQAMSAGLIDECHLLLNPIVLGGGKRALPDNLRMRLELLGERRFRCGVVQLHYRVIV</sequence>
<dbReference type="PANTHER" id="PTHR38011">
    <property type="entry name" value="DIHYDROFOLATE REDUCTASE FAMILY PROTEIN (AFU_ORTHOLOGUE AFUA_8G06820)"/>
    <property type="match status" value="1"/>
</dbReference>